<dbReference type="SUPFAM" id="SSF49899">
    <property type="entry name" value="Concanavalin A-like lectins/glucanases"/>
    <property type="match status" value="1"/>
</dbReference>
<dbReference type="InterPro" id="IPR013783">
    <property type="entry name" value="Ig-like_fold"/>
</dbReference>
<dbReference type="InterPro" id="IPR036116">
    <property type="entry name" value="FN3_sf"/>
</dbReference>
<dbReference type="SMART" id="SM00060">
    <property type="entry name" value="FN3"/>
    <property type="match status" value="1"/>
</dbReference>
<dbReference type="CDD" id="cd00063">
    <property type="entry name" value="FN3"/>
    <property type="match status" value="1"/>
</dbReference>
<organism evidence="2 3">
    <name type="scientific">Rarispira pelagica</name>
    <dbReference type="NCBI Taxonomy" id="3141764"/>
    <lineage>
        <taxon>Bacteria</taxon>
        <taxon>Pseudomonadati</taxon>
        <taxon>Spirochaetota</taxon>
        <taxon>Spirochaetia</taxon>
        <taxon>Winmispirales</taxon>
        <taxon>Winmispiraceae</taxon>
        <taxon>Rarispira</taxon>
    </lineage>
</organism>
<keyword evidence="3" id="KW-1185">Reference proteome</keyword>
<proteinExistence type="predicted"/>
<name>A0ABU9UAS8_9SPIR</name>
<evidence type="ECO:0000313" key="3">
    <source>
        <dbReference type="Proteomes" id="UP001466331"/>
    </source>
</evidence>
<accession>A0ABU9UAS8</accession>
<dbReference type="Proteomes" id="UP001466331">
    <property type="component" value="Unassembled WGS sequence"/>
</dbReference>
<dbReference type="Gene3D" id="2.60.40.10">
    <property type="entry name" value="Immunoglobulins"/>
    <property type="match status" value="1"/>
</dbReference>
<evidence type="ECO:0000259" key="1">
    <source>
        <dbReference type="PROSITE" id="PS50853"/>
    </source>
</evidence>
<dbReference type="EMBL" id="JBCHKQ010000001">
    <property type="protein sequence ID" value="MEM5947267.1"/>
    <property type="molecule type" value="Genomic_DNA"/>
</dbReference>
<sequence length="492" mass="56430">MKIRKILIYIPLLCLFIIYPCFAEEIIIGKGTYDWEKILQTQNNASIITTTIRGQEKTLGISISTKKKPDNFTDMLLSFENSATDIVGNFIAVNIPEIRKINSPEGQNSISLETNSNLILKPVHSKLFYPGAEWQEAEISFWIKTIPFQEEAGIFLWKGVLEIYNKTIPQTIECSIRNQKISWRFINTFFSSQEETSINIIDIESQSRILPDKWYKITLLYQADPGILTLKINNKEEAIIHTTASGKEGSIPYFFKLGQISKNLIYIGHGFTGYMDNIVFSTKTDETTVTDKNLMAYIETKPLEIEKENVIIENISYLADIPQYANISIDYRTSKKAMEINQEEWQPISFFPLQKGKEARFIQLRIKLDAIDRDKLPLIKDITIKYKNIPPLLPPARISAKEVKNGIELHWSQVKQKGIGGYRIYFGTRSGYYFGSDNTGKDSPIETQDTYYTIKNLEPGKIYFFSITTFSKDDKERESKFSAEISARAGSF</sequence>
<dbReference type="InterPro" id="IPR013320">
    <property type="entry name" value="ConA-like_dom_sf"/>
</dbReference>
<comment type="caution">
    <text evidence="2">The sequence shown here is derived from an EMBL/GenBank/DDBJ whole genome shotgun (WGS) entry which is preliminary data.</text>
</comment>
<dbReference type="InterPro" id="IPR003961">
    <property type="entry name" value="FN3_dom"/>
</dbReference>
<evidence type="ECO:0000313" key="2">
    <source>
        <dbReference type="EMBL" id="MEM5947267.1"/>
    </source>
</evidence>
<dbReference type="Pfam" id="PF00041">
    <property type="entry name" value="fn3"/>
    <property type="match status" value="1"/>
</dbReference>
<dbReference type="PROSITE" id="PS50853">
    <property type="entry name" value="FN3"/>
    <property type="match status" value="1"/>
</dbReference>
<gene>
    <name evidence="2" type="ORF">WKV44_01795</name>
</gene>
<dbReference type="Gene3D" id="2.60.120.200">
    <property type="match status" value="1"/>
</dbReference>
<reference evidence="2 3" key="1">
    <citation type="submission" date="2024-03" db="EMBL/GenBank/DDBJ databases">
        <title>Ignisphaera cupida sp. nov., a hyperthermophilic hydrolytic archaeon from a hot spring of Kamchatka, and proposal of Ignisphaeraceae fam. nov.</title>
        <authorList>
            <person name="Podosokorskaya O.A."/>
            <person name="Elcheninov A.G."/>
            <person name="Maltseva A.I."/>
            <person name="Zayulina K.S."/>
            <person name="Novikov A."/>
            <person name="Merkel A.Y."/>
        </authorList>
    </citation>
    <scope>NUCLEOTIDE SEQUENCE [LARGE SCALE GENOMIC DNA]</scope>
    <source>
        <strain evidence="2 3">38H-sp</strain>
    </source>
</reference>
<protein>
    <submittedName>
        <fullName evidence="2">Fibronectin type III domain-containing protein</fullName>
    </submittedName>
</protein>
<dbReference type="SUPFAM" id="SSF49265">
    <property type="entry name" value="Fibronectin type III"/>
    <property type="match status" value="1"/>
</dbReference>
<feature type="domain" description="Fibronectin type-III" evidence="1">
    <location>
        <begin position="394"/>
        <end position="492"/>
    </location>
</feature>
<dbReference type="RefSeq" id="WP_420068716.1">
    <property type="nucleotide sequence ID" value="NZ_JBCHKQ010000001.1"/>
</dbReference>